<evidence type="ECO:0000313" key="3">
    <source>
        <dbReference type="Proteomes" id="UP000658278"/>
    </source>
</evidence>
<reference evidence="2" key="1">
    <citation type="submission" date="2021-01" db="EMBL/GenBank/DDBJ databases">
        <title>Modified the classification status of verrucomicrobia.</title>
        <authorList>
            <person name="Feng X."/>
        </authorList>
    </citation>
    <scope>NUCLEOTIDE SEQUENCE</scope>
    <source>
        <strain evidence="2">KCTC 22201</strain>
    </source>
</reference>
<accession>A0A934RAT1</accession>
<gene>
    <name evidence="2" type="ORF">JIN81_04145</name>
</gene>
<dbReference type="Proteomes" id="UP000658278">
    <property type="component" value="Unassembled WGS sequence"/>
</dbReference>
<dbReference type="EMBL" id="JAENII010000002">
    <property type="protein sequence ID" value="MBK1826197.1"/>
    <property type="molecule type" value="Genomic_DNA"/>
</dbReference>
<evidence type="ECO:0000256" key="1">
    <source>
        <dbReference type="SAM" id="Phobius"/>
    </source>
</evidence>
<keyword evidence="1" id="KW-1133">Transmembrane helix</keyword>
<protein>
    <submittedName>
        <fullName evidence="2">Uncharacterized protein</fullName>
    </submittedName>
</protein>
<evidence type="ECO:0000313" key="2">
    <source>
        <dbReference type="EMBL" id="MBK1826197.1"/>
    </source>
</evidence>
<keyword evidence="1" id="KW-0812">Transmembrane</keyword>
<proteinExistence type="predicted"/>
<comment type="caution">
    <text evidence="2">The sequence shown here is derived from an EMBL/GenBank/DDBJ whole genome shotgun (WGS) entry which is preliminary data.</text>
</comment>
<dbReference type="RefSeq" id="WP_200276717.1">
    <property type="nucleotide sequence ID" value="NZ_JAENII010000002.1"/>
</dbReference>
<keyword evidence="3" id="KW-1185">Reference proteome</keyword>
<feature type="transmembrane region" description="Helical" evidence="1">
    <location>
        <begin position="46"/>
        <end position="69"/>
    </location>
</feature>
<sequence>MKVEQTESRGRQIVLGSLVIAAVGLFLILCWFGRHIPGMVGEWFGMIVGVATSPFLMPVCFVLLGFFVVNTLNAWRRHREGEECVYLESVDGPERETLPEQARDAIYTSPPLPAEVPDELTQLEGALAIGDHDAAVDLLASMTNDLRESPQVIQLRIELAQATGKTDLANRLRERLNDAS</sequence>
<keyword evidence="1" id="KW-0472">Membrane</keyword>
<name>A0A934RAT1_9BACT</name>
<organism evidence="2 3">
    <name type="scientific">Haloferula rosea</name>
    <dbReference type="NCBI Taxonomy" id="490093"/>
    <lineage>
        <taxon>Bacteria</taxon>
        <taxon>Pseudomonadati</taxon>
        <taxon>Verrucomicrobiota</taxon>
        <taxon>Verrucomicrobiia</taxon>
        <taxon>Verrucomicrobiales</taxon>
        <taxon>Verrucomicrobiaceae</taxon>
        <taxon>Haloferula</taxon>
    </lineage>
</organism>
<dbReference type="AlphaFoldDB" id="A0A934RAT1"/>
<feature type="transmembrane region" description="Helical" evidence="1">
    <location>
        <begin position="12"/>
        <end position="34"/>
    </location>
</feature>